<dbReference type="Gene3D" id="3.20.20.105">
    <property type="entry name" value="Queuine tRNA-ribosyltransferase-like"/>
    <property type="match status" value="1"/>
</dbReference>
<gene>
    <name evidence="8" type="primary">QTRTD1_2</name>
    <name evidence="8" type="ORF">BGZ99_008871</name>
</gene>
<sequence>MSPLTFDIHASKAAAPQSSAARCGTLSTSKPVHGGFTTKRVIETPGCFMYSSKGSVPHLTPDTMRLQDYGGVNVALEQILQSDQPASFSKWPSTPTSPKFTLADYLHLQDLVLFCDLRDFSFSESTSSISSDTATRTSKLNPNTDRHVLLSTPKGVRQLTLDDYLKVVRQFQPDIIAALADNIVDTKESPQKRVRKSIDRTLKWLDQILVERQGGDGRAADRLVEEEKKRRKELKEKRKTMTKEQQQLQHDRDAASDSVAIQPVSTEPWTDVAVFAHVQVSHLEDERIWSAKETAKRDGVDGFILNANVLLSTSNKEEALQQLENSLGYLPSQKPKLVYGIHAPEDVLKAVALGVDLFDTMYPFQLTEDGKASLFYFGESATPGAVAAASTLSSSSTNRWINLWDDEHGDKFVPILDGCECYACKGNRHTRAYINHLLKTHEMLATVLLMSHNMYQYSRFFAAVREAVKTGTIEQHANAFHKTFGVEPIRTGEKHAAQIIVEAALTKRNQRLETAEPAVVDAIGSGDYDAKKRADSEDDADRENKRTRKVQEKEALMEDVA</sequence>
<dbReference type="EMBL" id="JAAAIP010000071">
    <property type="protein sequence ID" value="KAG0326864.1"/>
    <property type="molecule type" value="Genomic_DNA"/>
</dbReference>
<evidence type="ECO:0000256" key="1">
    <source>
        <dbReference type="ARBA" id="ARBA00022490"/>
    </source>
</evidence>
<comment type="subunit">
    <text evidence="5">Heterodimer of a catalytic subunit and an accessory subunit.</text>
</comment>
<accession>A0A9P6UYX2</accession>
<keyword evidence="3 5" id="KW-0479">Metal-binding</keyword>
<dbReference type="Proteomes" id="UP000738325">
    <property type="component" value="Unassembled WGS sequence"/>
</dbReference>
<comment type="subcellular location">
    <subcellularLocation>
        <location evidence="5">Cytoplasm</location>
    </subcellularLocation>
</comment>
<feature type="domain" description="tRNA-guanine(15) transglycosylase-like" evidence="7">
    <location>
        <begin position="20"/>
        <end position="483"/>
    </location>
</feature>
<protein>
    <recommendedName>
        <fullName evidence="5">Queuine tRNA-ribosyltransferase accessory subunit 2</fullName>
    </recommendedName>
    <alternativeName>
        <fullName evidence="5">Queuine tRNA-ribosyltransferase domain-containing protein 1</fullName>
    </alternativeName>
</protein>
<dbReference type="Pfam" id="PF01702">
    <property type="entry name" value="TGT"/>
    <property type="match status" value="1"/>
</dbReference>
<comment type="caution">
    <text evidence="8">The sequence shown here is derived from an EMBL/GenBank/DDBJ whole genome shotgun (WGS) entry which is preliminary data.</text>
</comment>
<keyword evidence="4 5" id="KW-0862">Zinc</keyword>
<feature type="binding site" evidence="5">
    <location>
        <position position="452"/>
    </location>
    <ligand>
        <name>Zn(2+)</name>
        <dbReference type="ChEBI" id="CHEBI:29105"/>
    </ligand>
</feature>
<keyword evidence="1 5" id="KW-0963">Cytoplasm</keyword>
<evidence type="ECO:0000313" key="9">
    <source>
        <dbReference type="Proteomes" id="UP000738325"/>
    </source>
</evidence>
<reference evidence="8" key="1">
    <citation type="journal article" date="2020" name="Fungal Divers.">
        <title>Resolving the Mortierellaceae phylogeny through synthesis of multi-gene phylogenetics and phylogenomics.</title>
        <authorList>
            <person name="Vandepol N."/>
            <person name="Liber J."/>
            <person name="Desiro A."/>
            <person name="Na H."/>
            <person name="Kennedy M."/>
            <person name="Barry K."/>
            <person name="Grigoriev I.V."/>
            <person name="Miller A.N."/>
            <person name="O'Donnell K."/>
            <person name="Stajich J.E."/>
            <person name="Bonito G."/>
        </authorList>
    </citation>
    <scope>NUCLEOTIDE SEQUENCE</scope>
    <source>
        <strain evidence="8">REB-010B</strain>
    </source>
</reference>
<dbReference type="GO" id="GO:0005737">
    <property type="term" value="C:cytoplasm"/>
    <property type="evidence" value="ECO:0007669"/>
    <property type="project" value="UniProtKB-SubCell"/>
</dbReference>
<dbReference type="PANTHER" id="PTHR46064">
    <property type="entry name" value="QUEUINE TRNA-RIBOSYLTRANSFERASE ACCESSORY SUBUNIT 2"/>
    <property type="match status" value="1"/>
</dbReference>
<feature type="region of interest" description="Disordered" evidence="6">
    <location>
        <begin position="127"/>
        <end position="146"/>
    </location>
</feature>
<name>A0A9P6UYX2_9FUNG</name>
<dbReference type="HAMAP" id="MF_03043">
    <property type="entry name" value="QTRT2"/>
    <property type="match status" value="1"/>
</dbReference>
<evidence type="ECO:0000256" key="6">
    <source>
        <dbReference type="SAM" id="MobiDB-lite"/>
    </source>
</evidence>
<evidence type="ECO:0000313" key="8">
    <source>
        <dbReference type="EMBL" id="KAG0326864.1"/>
    </source>
</evidence>
<dbReference type="InterPro" id="IPR028592">
    <property type="entry name" value="QTRTD1"/>
</dbReference>
<organism evidence="8 9">
    <name type="scientific">Dissophora globulifera</name>
    <dbReference type="NCBI Taxonomy" id="979702"/>
    <lineage>
        <taxon>Eukaryota</taxon>
        <taxon>Fungi</taxon>
        <taxon>Fungi incertae sedis</taxon>
        <taxon>Mucoromycota</taxon>
        <taxon>Mortierellomycotina</taxon>
        <taxon>Mortierellomycetes</taxon>
        <taxon>Mortierellales</taxon>
        <taxon>Mortierellaceae</taxon>
        <taxon>Dissophora</taxon>
    </lineage>
</organism>
<dbReference type="InterPro" id="IPR002616">
    <property type="entry name" value="tRNA_ribo_trans-like"/>
</dbReference>
<feature type="binding site" evidence="5">
    <location>
        <position position="419"/>
    </location>
    <ligand>
        <name>Zn(2+)</name>
        <dbReference type="ChEBI" id="CHEBI:29105"/>
    </ligand>
</feature>
<comment type="cofactor">
    <cofactor evidence="5">
        <name>Zn(2+)</name>
        <dbReference type="ChEBI" id="CHEBI:29105"/>
    </cofactor>
    <text evidence="5">Binds 1 zinc ion per subunit.</text>
</comment>
<dbReference type="InterPro" id="IPR036511">
    <property type="entry name" value="TGT-like_sf"/>
</dbReference>
<feature type="compositionally biased region" description="Basic and acidic residues" evidence="6">
    <location>
        <begin position="231"/>
        <end position="242"/>
    </location>
</feature>
<dbReference type="GO" id="GO:0006400">
    <property type="term" value="P:tRNA modification"/>
    <property type="evidence" value="ECO:0007669"/>
    <property type="project" value="InterPro"/>
</dbReference>
<dbReference type="AlphaFoldDB" id="A0A9P6UYX2"/>
<comment type="similarity">
    <text evidence="5">Belongs to the queuine tRNA-ribosyltransferase family. QTRT2 subfamily.</text>
</comment>
<dbReference type="SUPFAM" id="SSF51713">
    <property type="entry name" value="tRNA-guanine transglycosylase"/>
    <property type="match status" value="1"/>
</dbReference>
<keyword evidence="2 5" id="KW-0819">tRNA processing</keyword>
<proteinExistence type="inferred from homology"/>
<evidence type="ECO:0000256" key="3">
    <source>
        <dbReference type="ARBA" id="ARBA00022723"/>
    </source>
</evidence>
<feature type="region of interest" description="Disordered" evidence="6">
    <location>
        <begin position="526"/>
        <end position="561"/>
    </location>
</feature>
<evidence type="ECO:0000256" key="5">
    <source>
        <dbReference type="HAMAP-Rule" id="MF_03043"/>
    </source>
</evidence>
<evidence type="ECO:0000256" key="2">
    <source>
        <dbReference type="ARBA" id="ARBA00022694"/>
    </source>
</evidence>
<feature type="compositionally biased region" description="Low complexity" evidence="6">
    <location>
        <begin position="127"/>
        <end position="138"/>
    </location>
</feature>
<feature type="compositionally biased region" description="Basic and acidic residues" evidence="6">
    <location>
        <begin position="549"/>
        <end position="561"/>
    </location>
</feature>
<feature type="binding site" evidence="5">
    <location>
        <position position="424"/>
    </location>
    <ligand>
        <name>Zn(2+)</name>
        <dbReference type="ChEBI" id="CHEBI:29105"/>
    </ligand>
</feature>
<dbReference type="PANTHER" id="PTHR46064:SF1">
    <property type="entry name" value="QUEUINE TRNA-RIBOSYLTRANSFERASE ACCESSORY SUBUNIT 2"/>
    <property type="match status" value="1"/>
</dbReference>
<keyword evidence="9" id="KW-1185">Reference proteome</keyword>
<dbReference type="OrthoDB" id="27601at2759"/>
<evidence type="ECO:0000256" key="4">
    <source>
        <dbReference type="ARBA" id="ARBA00022833"/>
    </source>
</evidence>
<dbReference type="GO" id="GO:0008479">
    <property type="term" value="F:tRNA-guanosine(34) queuine transglycosylase activity"/>
    <property type="evidence" value="ECO:0007669"/>
    <property type="project" value="UniProtKB-UniRule"/>
</dbReference>
<dbReference type="GO" id="GO:0046872">
    <property type="term" value="F:metal ion binding"/>
    <property type="evidence" value="ECO:0007669"/>
    <property type="project" value="UniProtKB-KW"/>
</dbReference>
<dbReference type="InterPro" id="IPR050852">
    <property type="entry name" value="Queuine_tRNA-ribosyltrfase"/>
</dbReference>
<comment type="function">
    <text evidence="5">Non-catalytic subunit of the queuine tRNA-ribosyltransferase (TGT) that catalyzes the base-exchange of a guanine (G) residue with queuine (Q) at position 34 (anticodon wobble position) in tRNAs with GU(N) anticodons (tRNA-Asp, -Asn, -His and -Tyr), resulting in the hypermodified nucleoside queuosine (7-(((4,5-cis-dihydroxy-2-cyclopenten-1-yl)amino)methyl)-7-deazaguanosine).</text>
</comment>
<evidence type="ECO:0000259" key="7">
    <source>
        <dbReference type="Pfam" id="PF01702"/>
    </source>
</evidence>
<dbReference type="NCBIfam" id="TIGR00449">
    <property type="entry name" value="tgt_general"/>
    <property type="match status" value="1"/>
</dbReference>
<feature type="region of interest" description="Disordered" evidence="6">
    <location>
        <begin position="231"/>
        <end position="257"/>
    </location>
</feature>
<feature type="binding site" evidence="5">
    <location>
        <position position="421"/>
    </location>
    <ligand>
        <name>Zn(2+)</name>
        <dbReference type="ChEBI" id="CHEBI:29105"/>
    </ligand>
</feature>